<organism evidence="1 2">
    <name type="scientific">Moritella yayanosii</name>
    <dbReference type="NCBI Taxonomy" id="69539"/>
    <lineage>
        <taxon>Bacteria</taxon>
        <taxon>Pseudomonadati</taxon>
        <taxon>Pseudomonadota</taxon>
        <taxon>Gammaproteobacteria</taxon>
        <taxon>Alteromonadales</taxon>
        <taxon>Moritellaceae</taxon>
        <taxon>Moritella</taxon>
    </lineage>
</organism>
<sequence>MSKTVGVNLLLIDLYETIKLTKFYP</sequence>
<accession>A0A330LQQ5</accession>
<dbReference type="Proteomes" id="UP000250163">
    <property type="component" value="Chromosome MORIYA"/>
</dbReference>
<reference evidence="2" key="1">
    <citation type="submission" date="2018-05" db="EMBL/GenBank/DDBJ databases">
        <authorList>
            <person name="Cea G.-C."/>
            <person name="William W."/>
        </authorList>
    </citation>
    <scope>NUCLEOTIDE SEQUENCE [LARGE SCALE GENOMIC DNA]</scope>
    <source>
        <strain evidence="2">DB21MT 5</strain>
    </source>
</reference>
<keyword evidence="2" id="KW-1185">Reference proteome</keyword>
<dbReference type="EMBL" id="LS483250">
    <property type="protein sequence ID" value="SQD78979.1"/>
    <property type="molecule type" value="Genomic_DNA"/>
</dbReference>
<name>A0A330LQQ5_9GAMM</name>
<protein>
    <submittedName>
        <fullName evidence="1">Uncharacterized protein</fullName>
    </submittedName>
</protein>
<evidence type="ECO:0000313" key="2">
    <source>
        <dbReference type="Proteomes" id="UP000250163"/>
    </source>
</evidence>
<dbReference type="AlphaFoldDB" id="A0A330LQQ5"/>
<dbReference type="KEGG" id="mya:MORIYA_2503"/>
<evidence type="ECO:0000313" key="1">
    <source>
        <dbReference type="EMBL" id="SQD78979.1"/>
    </source>
</evidence>
<gene>
    <name evidence="1" type="ORF">MORIYA_2503</name>
</gene>
<proteinExistence type="predicted"/>